<evidence type="ECO:0000256" key="1">
    <source>
        <dbReference type="ARBA" id="ARBA00007730"/>
    </source>
</evidence>
<dbReference type="EMBL" id="SFCA01000195">
    <property type="protein sequence ID" value="TRT46966.1"/>
    <property type="molecule type" value="Genomic_DNA"/>
</dbReference>
<dbReference type="InterPro" id="IPR051821">
    <property type="entry name" value="Asp/Asn_beta-hydroxylase"/>
</dbReference>
<dbReference type="InterPro" id="IPR027443">
    <property type="entry name" value="IPNS-like_sf"/>
</dbReference>
<dbReference type="Pfam" id="PF05118">
    <property type="entry name" value="Asp_Arg_Hydrox"/>
    <property type="match status" value="1"/>
</dbReference>
<gene>
    <name evidence="5" type="ORF">EWV85_18385</name>
</gene>
<name>A0A551XE06_MICAE</name>
<comment type="similarity">
    <text evidence="1">Belongs to the aspartyl/asparaginyl beta-hydroxylase family.</text>
</comment>
<feature type="domain" description="Aspartyl/asparaginy/proline hydroxylase" evidence="4">
    <location>
        <begin position="15"/>
        <end position="159"/>
    </location>
</feature>
<keyword evidence="3" id="KW-0560">Oxidoreductase</keyword>
<proteinExistence type="inferred from homology"/>
<dbReference type="GO" id="GO:0016020">
    <property type="term" value="C:membrane"/>
    <property type="evidence" value="ECO:0007669"/>
    <property type="project" value="TreeGrafter"/>
</dbReference>
<comment type="caution">
    <text evidence="5">The sequence shown here is derived from an EMBL/GenBank/DDBJ whole genome shotgun (WGS) entry which is preliminary data.</text>
</comment>
<sequence length="172" mass="20027">MFYMTSEFPFTNKLEKNWILIKQELDQLQEKHFIDWKEKFLYNQGWQVFGLYAFQEKMVDNCRLCPATTRLIEAIPGMTTAGFSRLAPGTSVVPHLGYSQAVLRCHLGLIVPENCGIRVGKETRTWGEGKCLVFDDTVEHEAWNHSENYRTVLLIDFKKSEQIRRLLAYCLS</sequence>
<evidence type="ECO:0000256" key="2">
    <source>
        <dbReference type="ARBA" id="ARBA00022964"/>
    </source>
</evidence>
<dbReference type="Gene3D" id="2.60.120.330">
    <property type="entry name" value="B-lactam Antibiotic, Isopenicillin N Synthase, Chain"/>
    <property type="match status" value="1"/>
</dbReference>
<evidence type="ECO:0000259" key="4">
    <source>
        <dbReference type="Pfam" id="PF05118"/>
    </source>
</evidence>
<evidence type="ECO:0000313" key="6">
    <source>
        <dbReference type="Proteomes" id="UP000316443"/>
    </source>
</evidence>
<keyword evidence="2" id="KW-0223">Dioxygenase</keyword>
<organism evidence="5 6">
    <name type="scientific">Microcystis aeruginosa Ma_QC_C_20070703_M131</name>
    <dbReference type="NCBI Taxonomy" id="2486263"/>
    <lineage>
        <taxon>Bacteria</taxon>
        <taxon>Bacillati</taxon>
        <taxon>Cyanobacteriota</taxon>
        <taxon>Cyanophyceae</taxon>
        <taxon>Oscillatoriophycideae</taxon>
        <taxon>Chroococcales</taxon>
        <taxon>Microcystaceae</taxon>
        <taxon>Microcystis</taxon>
    </lineage>
</organism>
<dbReference type="PANTHER" id="PTHR46332">
    <property type="entry name" value="ASPARTATE BETA-HYDROXYLASE DOMAIN-CONTAINING PROTEIN 2"/>
    <property type="match status" value="1"/>
</dbReference>
<evidence type="ECO:0000256" key="3">
    <source>
        <dbReference type="ARBA" id="ARBA00023002"/>
    </source>
</evidence>
<protein>
    <submittedName>
        <fullName evidence="5">Aspartyl/asparaginyl beta-hydroxylase domain-containing protein</fullName>
    </submittedName>
</protein>
<dbReference type="SUPFAM" id="SSF51197">
    <property type="entry name" value="Clavaminate synthase-like"/>
    <property type="match status" value="1"/>
</dbReference>
<dbReference type="InterPro" id="IPR007803">
    <property type="entry name" value="Asp/Arg/Pro-Hydrxlase"/>
</dbReference>
<dbReference type="Proteomes" id="UP000316443">
    <property type="component" value="Unassembled WGS sequence"/>
</dbReference>
<evidence type="ECO:0000313" key="5">
    <source>
        <dbReference type="EMBL" id="TRT46966.1"/>
    </source>
</evidence>
<dbReference type="PANTHER" id="PTHR46332:SF5">
    <property type="entry name" value="ASPARTATE BETA-HYDROXYLASE DOMAIN CONTAINING 2"/>
    <property type="match status" value="1"/>
</dbReference>
<reference evidence="5 6" key="1">
    <citation type="submission" date="2019-01" db="EMBL/GenBank/DDBJ databases">
        <title>Coherence of Microcystis species and biogeography revealed through population genomics.</title>
        <authorList>
            <person name="Perez-Carrascal O.M."/>
            <person name="Terrat Y."/>
            <person name="Giani A."/>
            <person name="Fortin N."/>
            <person name="Tromas N."/>
            <person name="Shapiro B.J."/>
        </authorList>
    </citation>
    <scope>NUCLEOTIDE SEQUENCE [LARGE SCALE GENOMIC DNA]</scope>
    <source>
        <strain evidence="5">Ma_QC_C_20070703_M131</strain>
    </source>
</reference>
<accession>A0A551XE06</accession>
<dbReference type="AlphaFoldDB" id="A0A551XE06"/>
<dbReference type="GO" id="GO:0051213">
    <property type="term" value="F:dioxygenase activity"/>
    <property type="evidence" value="ECO:0007669"/>
    <property type="project" value="UniProtKB-KW"/>
</dbReference>